<evidence type="ECO:0000256" key="1">
    <source>
        <dbReference type="PROSITE-ProRule" id="PRU00175"/>
    </source>
</evidence>
<dbReference type="InParanoid" id="A0A3Q7IEE8"/>
<dbReference type="PANTHER" id="PTHR46405:SF3">
    <property type="entry name" value="RING_U-BOX SUPERFAMILY PROTEIN"/>
    <property type="match status" value="1"/>
</dbReference>
<dbReference type="OrthoDB" id="1711136at2759"/>
<dbReference type="PROSITE" id="PS50089">
    <property type="entry name" value="ZF_RING_2"/>
    <property type="match status" value="1"/>
</dbReference>
<keyword evidence="1" id="KW-0862">Zinc</keyword>
<accession>A0A3Q7IEE8</accession>
<evidence type="ECO:0000256" key="3">
    <source>
        <dbReference type="SAM" id="MobiDB-lite"/>
    </source>
</evidence>
<proteinExistence type="predicted"/>
<dbReference type="InterPro" id="IPR046934">
    <property type="entry name" value="PIR2-like"/>
</dbReference>
<dbReference type="Proteomes" id="UP000004994">
    <property type="component" value="Chromosome 8"/>
</dbReference>
<dbReference type="PaxDb" id="4081-Solyc08g006980.2.1"/>
<reference evidence="5" key="1">
    <citation type="journal article" date="2012" name="Nature">
        <title>The tomato genome sequence provides insights into fleshy fruit evolution.</title>
        <authorList>
            <consortium name="Tomato Genome Consortium"/>
        </authorList>
    </citation>
    <scope>NUCLEOTIDE SEQUENCE [LARGE SCALE GENOMIC DNA]</scope>
    <source>
        <strain evidence="5">cv. Heinz 1706</strain>
    </source>
</reference>
<dbReference type="InterPro" id="IPR001841">
    <property type="entry name" value="Znf_RING"/>
</dbReference>
<dbReference type="KEGG" id="sly:101256309"/>
<feature type="compositionally biased region" description="Polar residues" evidence="3">
    <location>
        <begin position="43"/>
        <end position="65"/>
    </location>
</feature>
<dbReference type="RefSeq" id="XP_004244541.1">
    <property type="nucleotide sequence ID" value="XM_004244493.5"/>
</dbReference>
<feature type="domain" description="RING-type" evidence="4">
    <location>
        <begin position="669"/>
        <end position="710"/>
    </location>
</feature>
<dbReference type="InterPro" id="IPR013083">
    <property type="entry name" value="Znf_RING/FYVE/PHD"/>
</dbReference>
<feature type="coiled-coil region" evidence="2">
    <location>
        <begin position="475"/>
        <end position="629"/>
    </location>
</feature>
<dbReference type="STRING" id="4081.A0A3Q7IEE8"/>
<dbReference type="GO" id="GO:0008270">
    <property type="term" value="F:zinc ion binding"/>
    <property type="evidence" value="ECO:0007669"/>
    <property type="project" value="UniProtKB-KW"/>
</dbReference>
<dbReference type="Gene3D" id="3.30.40.10">
    <property type="entry name" value="Zinc/RING finger domain, C3HC4 (zinc finger)"/>
    <property type="match status" value="1"/>
</dbReference>
<feature type="compositionally biased region" description="Low complexity" evidence="3">
    <location>
        <begin position="321"/>
        <end position="340"/>
    </location>
</feature>
<reference evidence="5" key="2">
    <citation type="submission" date="2019-01" db="UniProtKB">
        <authorList>
            <consortium name="EnsemblPlants"/>
        </authorList>
    </citation>
    <scope>IDENTIFICATION</scope>
    <source>
        <strain evidence="5">cv. Heinz 1706</strain>
    </source>
</reference>
<feature type="compositionally biased region" description="Gly residues" evidence="3">
    <location>
        <begin position="70"/>
        <end position="80"/>
    </location>
</feature>
<evidence type="ECO:0000256" key="2">
    <source>
        <dbReference type="SAM" id="Coils"/>
    </source>
</evidence>
<sequence>MSSKEKYMRNNRRSRSGRTDHDYNSQSSSNRNRNRSSLDFSGISESGVRQLNAESETAQQSNPINVGSDGDSGSGSGVDEGGLNICTEDQLEAILLQKLEVLYGEAIAKITKLGYGEEGVMKAMLKNGHCYGGMDVLTNILHNALSYLNNGYVNSGSSSSGDESDQSFVDLRQLVEYSLAGLICLLQQMKPHLSKADAMWCLLVSDLHVGRASVMEIPDGSGRTTGSLSGGGTSTNVEGVATGPIGVVPAMCRFHGGWGFGNSTGNAYPLNKSSAITSDSTPYKEIDCPKRFNLTPSMRTLLKRNVAAFTAGLRSNPKYMQSQSRVSSSSLTDGDQSSGLAQSGVSQTSKSQDVNCVVGKFQDLNLDENTQQQSKGNEDLDQKDEMLLSLLDQIKDLEKQVKERKDWAHQKAMQAARKLSNDLTELKMLRMEKEDIQRMKKGKPAVEDATMKKLSEMETSLRTASANVDRSNMFVKKLQEDNAEMKAELEAQKLSASESAKKCAEAAKREKKCLKKLAVWDKKKKKLQEEIAAEKQNISDMQNQLAQSEVAIKDAEVKWRLEQKARQQASALVDEERRLKEAVEANNKRKLEELRSKAEIDFQRHKDDLQRLEQDLSRLKASTELQNQSANVVTGSNVEQHPHGDIARMLRELDNSQEYSPVKEDSRECIICMKHEVSVVFLPCAHQVLCSSCNDNFGKKGRVSKCPCCRAPIERRIRVFGATS</sequence>
<dbReference type="OMA" id="RAEALWC"/>
<evidence type="ECO:0000313" key="5">
    <source>
        <dbReference type="EnsemblPlants" id="Solyc08g006980.3.1"/>
    </source>
</evidence>
<dbReference type="FunCoup" id="A0A3Q7IEE8">
    <property type="interactions" value="2006"/>
</dbReference>
<feature type="region of interest" description="Disordered" evidence="3">
    <location>
        <begin position="318"/>
        <end position="346"/>
    </location>
</feature>
<dbReference type="SMR" id="A0A3Q7IEE8"/>
<dbReference type="GeneID" id="101256309"/>
<dbReference type="InterPro" id="IPR046527">
    <property type="entry name" value="PIR2-like_helical"/>
</dbReference>
<dbReference type="Pfam" id="PF20235">
    <property type="entry name" value="PIR2-like_helical"/>
    <property type="match status" value="1"/>
</dbReference>
<evidence type="ECO:0000313" key="6">
    <source>
        <dbReference type="Proteomes" id="UP000004994"/>
    </source>
</evidence>
<dbReference type="AlphaFoldDB" id="A0A3Q7IEE8"/>
<feature type="compositionally biased region" description="Low complexity" evidence="3">
    <location>
        <begin position="24"/>
        <end position="37"/>
    </location>
</feature>
<dbReference type="Pfam" id="PF13920">
    <property type="entry name" value="zf-C3HC4_3"/>
    <property type="match status" value="1"/>
</dbReference>
<gene>
    <name evidence="5" type="primary">LOC101256309</name>
</gene>
<evidence type="ECO:0000259" key="4">
    <source>
        <dbReference type="PROSITE" id="PS50089"/>
    </source>
</evidence>
<dbReference type="Gramene" id="Solyc08g006980.3.1">
    <property type="protein sequence ID" value="Solyc08g006980.3.1"/>
    <property type="gene ID" value="Solyc08g006980.3"/>
</dbReference>
<keyword evidence="2" id="KW-0175">Coiled coil</keyword>
<dbReference type="CDD" id="cd23128">
    <property type="entry name" value="RING-HC_MIP1-like"/>
    <property type="match status" value="1"/>
</dbReference>
<keyword evidence="6" id="KW-1185">Reference proteome</keyword>
<organism evidence="5">
    <name type="scientific">Solanum lycopersicum</name>
    <name type="common">Tomato</name>
    <name type="synonym">Lycopersicon esculentum</name>
    <dbReference type="NCBI Taxonomy" id="4081"/>
    <lineage>
        <taxon>Eukaryota</taxon>
        <taxon>Viridiplantae</taxon>
        <taxon>Streptophyta</taxon>
        <taxon>Embryophyta</taxon>
        <taxon>Tracheophyta</taxon>
        <taxon>Spermatophyta</taxon>
        <taxon>Magnoliopsida</taxon>
        <taxon>eudicotyledons</taxon>
        <taxon>Gunneridae</taxon>
        <taxon>Pentapetalae</taxon>
        <taxon>asterids</taxon>
        <taxon>lamiids</taxon>
        <taxon>Solanales</taxon>
        <taxon>Solanaceae</taxon>
        <taxon>Solanoideae</taxon>
        <taxon>Solaneae</taxon>
        <taxon>Solanum</taxon>
        <taxon>Solanum subgen. Lycopersicon</taxon>
    </lineage>
</organism>
<protein>
    <recommendedName>
        <fullName evidence="4">RING-type domain-containing protein</fullName>
    </recommendedName>
</protein>
<dbReference type="PANTHER" id="PTHR46405">
    <property type="entry name" value="OS05G0141500 PROTEIN"/>
    <property type="match status" value="1"/>
</dbReference>
<dbReference type="SUPFAM" id="SSF57850">
    <property type="entry name" value="RING/U-box"/>
    <property type="match status" value="1"/>
</dbReference>
<keyword evidence="1" id="KW-0479">Metal-binding</keyword>
<dbReference type="EnsemblPlants" id="Solyc08g006980.3.1">
    <property type="protein sequence ID" value="Solyc08g006980.3.1"/>
    <property type="gene ID" value="Solyc08g006980.3"/>
</dbReference>
<keyword evidence="1" id="KW-0863">Zinc-finger</keyword>
<name>A0A3Q7IEE8_SOLLC</name>
<feature type="region of interest" description="Disordered" evidence="3">
    <location>
        <begin position="1"/>
        <end position="81"/>
    </location>
</feature>